<organism evidence="3">
    <name type="scientific">Laccaria bicolor (strain S238N-H82 / ATCC MYA-4686)</name>
    <name type="common">Bicoloured deceiver</name>
    <name type="synonym">Laccaria laccata var. bicolor</name>
    <dbReference type="NCBI Taxonomy" id="486041"/>
    <lineage>
        <taxon>Eukaryota</taxon>
        <taxon>Fungi</taxon>
        <taxon>Dikarya</taxon>
        <taxon>Basidiomycota</taxon>
        <taxon>Agaricomycotina</taxon>
        <taxon>Agaricomycetes</taxon>
        <taxon>Agaricomycetidae</taxon>
        <taxon>Agaricales</taxon>
        <taxon>Agaricineae</taxon>
        <taxon>Hydnangiaceae</taxon>
        <taxon>Laccaria</taxon>
    </lineage>
</organism>
<evidence type="ECO:0000313" key="3">
    <source>
        <dbReference type="Proteomes" id="UP000001194"/>
    </source>
</evidence>
<evidence type="ECO:0000313" key="2">
    <source>
        <dbReference type="EMBL" id="EDR07286.1"/>
    </source>
</evidence>
<dbReference type="EMBL" id="DS547105">
    <property type="protein sequence ID" value="EDR07286.1"/>
    <property type="molecule type" value="Genomic_DNA"/>
</dbReference>
<protein>
    <submittedName>
        <fullName evidence="2">Predicted protein</fullName>
    </submittedName>
</protein>
<name>B0DDW0_LACBS</name>
<reference evidence="2 3" key="1">
    <citation type="journal article" date="2008" name="Nature">
        <title>The genome of Laccaria bicolor provides insights into mycorrhizal symbiosis.</title>
        <authorList>
            <person name="Martin F."/>
            <person name="Aerts A."/>
            <person name="Ahren D."/>
            <person name="Brun A."/>
            <person name="Danchin E.G.J."/>
            <person name="Duchaussoy F."/>
            <person name="Gibon J."/>
            <person name="Kohler A."/>
            <person name="Lindquist E."/>
            <person name="Pereda V."/>
            <person name="Salamov A."/>
            <person name="Shapiro H.J."/>
            <person name="Wuyts J."/>
            <person name="Blaudez D."/>
            <person name="Buee M."/>
            <person name="Brokstein P."/>
            <person name="Canbaeck B."/>
            <person name="Cohen D."/>
            <person name="Courty P.E."/>
            <person name="Coutinho P.M."/>
            <person name="Delaruelle C."/>
            <person name="Detter J.C."/>
            <person name="Deveau A."/>
            <person name="DiFazio S."/>
            <person name="Duplessis S."/>
            <person name="Fraissinet-Tachet L."/>
            <person name="Lucic E."/>
            <person name="Frey-Klett P."/>
            <person name="Fourrey C."/>
            <person name="Feussner I."/>
            <person name="Gay G."/>
            <person name="Grimwood J."/>
            <person name="Hoegger P.J."/>
            <person name="Jain P."/>
            <person name="Kilaru S."/>
            <person name="Labbe J."/>
            <person name="Lin Y.C."/>
            <person name="Legue V."/>
            <person name="Le Tacon F."/>
            <person name="Marmeisse R."/>
            <person name="Melayah D."/>
            <person name="Montanini B."/>
            <person name="Muratet M."/>
            <person name="Nehls U."/>
            <person name="Niculita-Hirzel H."/>
            <person name="Oudot-Le Secq M.P."/>
            <person name="Peter M."/>
            <person name="Quesneville H."/>
            <person name="Rajashekar B."/>
            <person name="Reich M."/>
            <person name="Rouhier N."/>
            <person name="Schmutz J."/>
            <person name="Yin T."/>
            <person name="Chalot M."/>
            <person name="Henrissat B."/>
            <person name="Kuees U."/>
            <person name="Lucas S."/>
            <person name="Van de Peer Y."/>
            <person name="Podila G.K."/>
            <person name="Polle A."/>
            <person name="Pukkila P.J."/>
            <person name="Richardson P.M."/>
            <person name="Rouze P."/>
            <person name="Sanders I.R."/>
            <person name="Stajich J.E."/>
            <person name="Tunlid A."/>
            <person name="Tuskan G."/>
            <person name="Grigoriev I.V."/>
        </authorList>
    </citation>
    <scope>NUCLEOTIDE SEQUENCE [LARGE SCALE GENOMIC DNA]</scope>
    <source>
        <strain evidence="3">S238N-H82 / ATCC MYA-4686</strain>
    </source>
</reference>
<feature type="region of interest" description="Disordered" evidence="1">
    <location>
        <begin position="1"/>
        <end position="59"/>
    </location>
</feature>
<dbReference type="Proteomes" id="UP000001194">
    <property type="component" value="Unassembled WGS sequence"/>
</dbReference>
<dbReference type="KEGG" id="lbc:LACBIDRAFT_328143"/>
<gene>
    <name evidence="2" type="ORF">LACBIDRAFT_328143</name>
</gene>
<accession>B0DDW0</accession>
<proteinExistence type="predicted"/>
<keyword evidence="3" id="KW-1185">Reference proteome</keyword>
<feature type="compositionally biased region" description="Acidic residues" evidence="1">
    <location>
        <begin position="100"/>
        <end position="117"/>
    </location>
</feature>
<evidence type="ECO:0000256" key="1">
    <source>
        <dbReference type="SAM" id="MobiDB-lite"/>
    </source>
</evidence>
<feature type="region of interest" description="Disordered" evidence="1">
    <location>
        <begin position="100"/>
        <end position="126"/>
    </location>
</feature>
<dbReference type="AlphaFoldDB" id="B0DDW0"/>
<dbReference type="GeneID" id="6077806"/>
<dbReference type="InParanoid" id="B0DDW0"/>
<sequence>MGANKNECLGSHRTKKGKVSDSASHNKENINIDVTCPKPKLHPIKKSKDNNSEGSNLPLSVENDAVNALLNLKGVRQHAPMDQVFDDVMGFQASDYEDLDQEDAEKENGSEVDELESSESSAETGKSTLCPVHGSYLQSERNHLPHNLSSFPGGIVQTYGCVALFTLQYWLHPFICTKISQACSNGGAQSLTDFT</sequence>
<dbReference type="RefSeq" id="XP_001882217.1">
    <property type="nucleotide sequence ID" value="XM_001882182.1"/>
</dbReference>
<dbReference type="HOGENOM" id="CLU_1396545_0_0_1"/>